<feature type="transmembrane region" description="Helical" evidence="1">
    <location>
        <begin position="15"/>
        <end position="37"/>
    </location>
</feature>
<comment type="caution">
    <text evidence="3">The sequence shown here is derived from an EMBL/GenBank/DDBJ whole genome shotgun (WGS) entry which is preliminary data.</text>
</comment>
<keyword evidence="1" id="KW-0472">Membrane</keyword>
<dbReference type="Pfam" id="PF00990">
    <property type="entry name" value="GGDEF"/>
    <property type="match status" value="1"/>
</dbReference>
<accession>A0ABX1XRL5</accession>
<dbReference type="EMBL" id="WHOA01000023">
    <property type="protein sequence ID" value="NOU70414.1"/>
    <property type="molecule type" value="Genomic_DNA"/>
</dbReference>
<dbReference type="SUPFAM" id="SSF103190">
    <property type="entry name" value="Sensory domain-like"/>
    <property type="match status" value="1"/>
</dbReference>
<feature type="domain" description="GGDEF" evidence="2">
    <location>
        <begin position="397"/>
        <end position="527"/>
    </location>
</feature>
<dbReference type="SMART" id="SM00267">
    <property type="entry name" value="GGDEF"/>
    <property type="match status" value="1"/>
</dbReference>
<dbReference type="InterPro" id="IPR043128">
    <property type="entry name" value="Rev_trsase/Diguanyl_cyclase"/>
</dbReference>
<dbReference type="Gene3D" id="3.30.450.20">
    <property type="entry name" value="PAS domain"/>
    <property type="match status" value="1"/>
</dbReference>
<dbReference type="PANTHER" id="PTHR45138:SF9">
    <property type="entry name" value="DIGUANYLATE CYCLASE DGCM-RELATED"/>
    <property type="match status" value="1"/>
</dbReference>
<dbReference type="CDD" id="cd18773">
    <property type="entry name" value="PDC1_HK_sensor"/>
    <property type="match status" value="1"/>
</dbReference>
<dbReference type="Proteomes" id="UP000616779">
    <property type="component" value="Unassembled WGS sequence"/>
</dbReference>
<dbReference type="SUPFAM" id="SSF55073">
    <property type="entry name" value="Nucleotide cyclase"/>
    <property type="match status" value="1"/>
</dbReference>
<dbReference type="PROSITE" id="PS50887">
    <property type="entry name" value="GGDEF"/>
    <property type="match status" value="1"/>
</dbReference>
<dbReference type="InterPro" id="IPR050469">
    <property type="entry name" value="Diguanylate_Cyclase"/>
</dbReference>
<dbReference type="InterPro" id="IPR029151">
    <property type="entry name" value="Sensor-like_sf"/>
</dbReference>
<keyword evidence="1" id="KW-1133">Transmembrane helix</keyword>
<dbReference type="CDD" id="cd12912">
    <property type="entry name" value="PDC2_MCP_like"/>
    <property type="match status" value="1"/>
</dbReference>
<dbReference type="InterPro" id="IPR033462">
    <property type="entry name" value="Cache_3-Cache_2"/>
</dbReference>
<proteinExistence type="predicted"/>
<feature type="transmembrane region" description="Helical" evidence="1">
    <location>
        <begin position="291"/>
        <end position="310"/>
    </location>
</feature>
<protein>
    <submittedName>
        <fullName evidence="3">Diguanylate cyclase</fullName>
    </submittedName>
</protein>
<dbReference type="InterPro" id="IPR029787">
    <property type="entry name" value="Nucleotide_cyclase"/>
</dbReference>
<evidence type="ECO:0000259" key="2">
    <source>
        <dbReference type="PROSITE" id="PS50887"/>
    </source>
</evidence>
<dbReference type="PANTHER" id="PTHR45138">
    <property type="entry name" value="REGULATORY COMPONENTS OF SENSORY TRANSDUCTION SYSTEM"/>
    <property type="match status" value="1"/>
</dbReference>
<dbReference type="Gene3D" id="3.30.70.270">
    <property type="match status" value="1"/>
</dbReference>
<keyword evidence="4" id="KW-1185">Reference proteome</keyword>
<name>A0ABX1XRL5_9BACL</name>
<evidence type="ECO:0000313" key="3">
    <source>
        <dbReference type="EMBL" id="NOU70414.1"/>
    </source>
</evidence>
<dbReference type="InterPro" id="IPR000160">
    <property type="entry name" value="GGDEF_dom"/>
</dbReference>
<dbReference type="NCBIfam" id="TIGR00254">
    <property type="entry name" value="GGDEF"/>
    <property type="match status" value="1"/>
</dbReference>
<reference evidence="3 4" key="1">
    <citation type="submission" date="2019-10" db="EMBL/GenBank/DDBJ databases">
        <title>Description of Paenibacillus terrestris sp. nov.</title>
        <authorList>
            <person name="Carlier A."/>
            <person name="Qi S."/>
        </authorList>
    </citation>
    <scope>NUCLEOTIDE SEQUENCE [LARGE SCALE GENOMIC DNA]</scope>
    <source>
        <strain evidence="3 4">LMG 31458</strain>
    </source>
</reference>
<evidence type="ECO:0000256" key="1">
    <source>
        <dbReference type="SAM" id="Phobius"/>
    </source>
</evidence>
<dbReference type="Pfam" id="PF17201">
    <property type="entry name" value="Cache_3-Cache_2"/>
    <property type="match status" value="1"/>
</dbReference>
<organism evidence="3 4">
    <name type="scientific">Paenibacillus phytorum</name>
    <dbReference type="NCBI Taxonomy" id="2654977"/>
    <lineage>
        <taxon>Bacteria</taxon>
        <taxon>Bacillati</taxon>
        <taxon>Bacillota</taxon>
        <taxon>Bacilli</taxon>
        <taxon>Bacillales</taxon>
        <taxon>Paenibacillaceae</taxon>
        <taxon>Paenibacillus</taxon>
    </lineage>
</organism>
<evidence type="ECO:0000313" key="4">
    <source>
        <dbReference type="Proteomes" id="UP000616779"/>
    </source>
</evidence>
<gene>
    <name evidence="3" type="ORF">GC098_03010</name>
</gene>
<dbReference type="CDD" id="cd01949">
    <property type="entry name" value="GGDEF"/>
    <property type="match status" value="1"/>
</dbReference>
<keyword evidence="1" id="KW-0812">Transmembrane</keyword>
<sequence>MRSMRTTDAAPRIRLVHFIILLMLVSISIISIIQIAASFKAERDSLYETTLELNYESAKKMSVTMNSLFKAMERSLKVTSEHQEKSMQTPDSIQAQLDLVTGSSNYFNSQMVNDANGNVLAISPVSVGLTSKKLTSKAVLDAIEQRKAAISAPFESVTNRLIVLMTNPIFNSSGQYLGSLGGAIYLRENNVLNDIFGSNSYSPSGSYIYVVDGAGNLIYHPDHNRLGENVSANPVVAKLINGHSGKEKVVNTLGVPMLAGYSYVPANGWGIVVQSPLEEINEKSMRLIKNAILYSLPFLLLILMLTAWLAKKLTLPYARLAATAYKILNGKQVADLPKVRTNTYEAYHLYKTMLITIDALQKRAIQYALEAQTDNLTGLANRRSMETQMLEWLEEGIDFSLIVLDIDHFKVINDTHGHLVGDTVLKYLGKLLLSMTSENEHYFRFGGEEFIVLLPHVTKDDAYLYAEKIRNKLEITISPVGQPITVSLGVSSFPTDGVTAHEVLDHADQALYFAKGKGRNCTVAYDPKYA</sequence>